<evidence type="ECO:0000313" key="4">
    <source>
        <dbReference type="EMBL" id="KAF3223254.1"/>
    </source>
</evidence>
<dbReference type="Proteomes" id="UP000472727">
    <property type="component" value="Unassembled WGS sequence"/>
</dbReference>
<dbReference type="AlphaFoldDB" id="A0A6G1MK13"/>
<dbReference type="EMBL" id="WIPF01000037">
    <property type="protein sequence ID" value="KAF3223254.1"/>
    <property type="molecule type" value="Genomic_DNA"/>
</dbReference>
<dbReference type="Proteomes" id="UP000479691">
    <property type="component" value="Unassembled WGS sequence"/>
</dbReference>
<evidence type="ECO:0000313" key="1">
    <source>
        <dbReference type="EMBL" id="KAF3187294.1"/>
    </source>
</evidence>
<evidence type="ECO:0000313" key="8">
    <source>
        <dbReference type="Proteomes" id="UP000614610"/>
    </source>
</evidence>
<dbReference type="EMBL" id="WIWS01000148">
    <property type="protein sequence ID" value="KAF3202246.1"/>
    <property type="molecule type" value="Genomic_DNA"/>
</dbReference>
<comment type="caution">
    <text evidence="3">The sequence shown here is derived from an EMBL/GenBank/DDBJ whole genome shotgun (WGS) entry which is preliminary data.</text>
</comment>
<gene>
    <name evidence="2" type="ORF">TWF106_002457</name>
    <name evidence="4" type="ORF">TWF191_006535</name>
    <name evidence="3" type="ORF">TWF679_009394</name>
    <name evidence="1" type="ORF">TWF788_002217</name>
</gene>
<dbReference type="Proteomes" id="UP000483672">
    <property type="component" value="Unassembled WGS sequence"/>
</dbReference>
<dbReference type="EMBL" id="JAABOE010000014">
    <property type="protein sequence ID" value="KAF3187294.1"/>
    <property type="molecule type" value="Genomic_DNA"/>
</dbReference>
<reference evidence="5 6" key="1">
    <citation type="submission" date="2019-06" db="EMBL/GenBank/DDBJ databases">
        <authorList>
            <person name="Palmer J.M."/>
        </authorList>
    </citation>
    <scope>NUCLEOTIDE SEQUENCE</scope>
    <source>
        <strain evidence="2 5">TWF106</strain>
        <strain evidence="4 7">TWF191</strain>
        <strain evidence="3">TWF679</strain>
        <strain evidence="1 6">TWF788</strain>
    </source>
</reference>
<evidence type="ECO:0000313" key="3">
    <source>
        <dbReference type="EMBL" id="KAF3205169.1"/>
    </source>
</evidence>
<dbReference type="Proteomes" id="UP000614610">
    <property type="component" value="Unassembled WGS sequence"/>
</dbReference>
<evidence type="ECO:0000313" key="7">
    <source>
        <dbReference type="Proteomes" id="UP000483672"/>
    </source>
</evidence>
<evidence type="ECO:0000313" key="5">
    <source>
        <dbReference type="Proteomes" id="UP000472727"/>
    </source>
</evidence>
<name>A0A6G1MK13_ORBOL</name>
<proteinExistence type="predicted"/>
<accession>A0A6G1MK13</accession>
<protein>
    <submittedName>
        <fullName evidence="3">Uncharacterized protein</fullName>
    </submittedName>
</protein>
<evidence type="ECO:0000313" key="6">
    <source>
        <dbReference type="Proteomes" id="UP000479691"/>
    </source>
</evidence>
<evidence type="ECO:0000313" key="2">
    <source>
        <dbReference type="EMBL" id="KAF3202246.1"/>
    </source>
</evidence>
<sequence>MLSVQLGSCSPNSSYSSNEYTFLDQIFGRPLLHLCAGAQIFGCSGYPSSPQVYTIRLSLQRLLLWAFGLMKLLCGEEKLYVFRSKTAAPNVQDRRKGIERLRMHKYFHSCDIFKGGRRGAIKLKALDFEAVQGGNIHSPSFQEFRPLAVSR</sequence>
<organism evidence="3 8">
    <name type="scientific">Orbilia oligospora</name>
    <name type="common">Nematode-trapping fungus</name>
    <name type="synonym">Arthrobotrys oligospora</name>
    <dbReference type="NCBI Taxonomy" id="2813651"/>
    <lineage>
        <taxon>Eukaryota</taxon>
        <taxon>Fungi</taxon>
        <taxon>Dikarya</taxon>
        <taxon>Ascomycota</taxon>
        <taxon>Pezizomycotina</taxon>
        <taxon>Orbiliomycetes</taxon>
        <taxon>Orbiliales</taxon>
        <taxon>Orbiliaceae</taxon>
        <taxon>Orbilia</taxon>
    </lineage>
</organism>
<dbReference type="EMBL" id="WIWT01000066">
    <property type="protein sequence ID" value="KAF3205169.1"/>
    <property type="molecule type" value="Genomic_DNA"/>
</dbReference>